<dbReference type="Gene3D" id="1.25.40.10">
    <property type="entry name" value="Tetratricopeptide repeat domain"/>
    <property type="match status" value="1"/>
</dbReference>
<gene>
    <name evidence="6" type="primary">xpsD</name>
    <name evidence="6" type="ORF">Pla163_27840</name>
</gene>
<dbReference type="PROSITE" id="PS50005">
    <property type="entry name" value="TPR"/>
    <property type="match status" value="1"/>
</dbReference>
<accession>A0A518D2E6</accession>
<keyword evidence="1" id="KW-0802">TPR repeat</keyword>
<evidence type="ECO:0000313" key="7">
    <source>
        <dbReference type="Proteomes" id="UP000319342"/>
    </source>
</evidence>
<evidence type="ECO:0000256" key="3">
    <source>
        <dbReference type="SAM" id="Coils"/>
    </source>
</evidence>
<dbReference type="Pfam" id="PF00263">
    <property type="entry name" value="Secretin"/>
    <property type="match status" value="1"/>
</dbReference>
<dbReference type="RefSeq" id="WP_145189398.1">
    <property type="nucleotide sequence ID" value="NZ_CP036290.1"/>
</dbReference>
<dbReference type="InterPro" id="IPR004846">
    <property type="entry name" value="T2SS/T3SS_dom"/>
</dbReference>
<feature type="domain" description="Type II/III secretion system secretin-like" evidence="5">
    <location>
        <begin position="709"/>
        <end position="885"/>
    </location>
</feature>
<dbReference type="OrthoDB" id="254495at2"/>
<feature type="signal peptide" evidence="4">
    <location>
        <begin position="1"/>
        <end position="24"/>
    </location>
</feature>
<evidence type="ECO:0000256" key="2">
    <source>
        <dbReference type="RuleBase" id="RU004003"/>
    </source>
</evidence>
<dbReference type="SUPFAM" id="SSF48452">
    <property type="entry name" value="TPR-like"/>
    <property type="match status" value="1"/>
</dbReference>
<dbReference type="PRINTS" id="PR00811">
    <property type="entry name" value="BCTERIALGSPD"/>
</dbReference>
<dbReference type="SMART" id="SM00028">
    <property type="entry name" value="TPR"/>
    <property type="match status" value="2"/>
</dbReference>
<evidence type="ECO:0000313" key="6">
    <source>
        <dbReference type="EMBL" id="QDU85651.1"/>
    </source>
</evidence>
<protein>
    <submittedName>
        <fullName evidence="6">Type II secretion system protein D</fullName>
    </submittedName>
</protein>
<keyword evidence="7" id="KW-1185">Reference proteome</keyword>
<dbReference type="PANTHER" id="PTHR30604:SF1">
    <property type="entry name" value="DNA UTILIZATION PROTEIN HOFQ"/>
    <property type="match status" value="1"/>
</dbReference>
<sequence length="901" mass="98692" precursor="true">MRVRTLLLPLLLPSAALFTLTACASTGTNGAANGNVAADTDASTLAAEHSARTSGTESSGTESTLAIEAVATTPVASLSGRTAEASLAANGSAEPGQDTQDFVDTAKRRAERTQLMVQEYLAQGDAYYDRAQLEEALVAYAHALTLDPNSVPAQDGLRRVRATLGDDLIEAGDMLQDQANITLVRQQLAKIEAEDELLKGDNAMRLGNFTEAIQAYGRARNILMMQPLIRTGDLDLEIVQRRIDNANAAKDDAVVRREQMAIDDAARDRAEAEREEQEYRERKLKKWYADAHQAFLADDYDEARSKAELILTWDPGNQSAKEMREIANVAQLNKVDADLRKSYREQWIRTMADLEQSDVPQVEALKYDRERWSEVYDREPHGFTSAGVGESPERTRVTNLLRSERVPARFGDGEEGAPLQAVAAFLSQNTGVNFLLSAEVKDLDEEETAVNLNMGDRSVFEVLELIALTSDAVRWTIQDGTVKFVTAEEEVGSYGLQTYEVRDLIRAPRDFPGPEINVQPSEGIEYVEDEELDIEATVLTGDELVGLIEENVSPDSWDGGSIELTETGVLTVYQTPEVHGQIKDLLEDLRALAGIMVDIQTRFLRVQDSFLEEIGVDFRGLGAPGLGDGNQFDDFGPTGTQSDGLNDTIGLTSDTGVFFDAGNGESVAGRVENLFDTTIGRDDFQATGGFSGSWTYLGDLQLEMLLRAVSKAERVEVVTAPRLLVFNSARASLQVLNQFAYVQDYNVEIATASSIADPVIQVIQDGVVLDVRPVVSADRRFITLDLRPTVAVLTQPIASFITTLNVATTVEIQLPELEIQRLRTVVSVPDGGTILLGGLRLHTNKNDESGVPILRNIPIVSLFFERKANFIDNRKTLILLTANIIIPQEMAPSPVELGPIR</sequence>
<organism evidence="6 7">
    <name type="scientific">Rohdeia mirabilis</name>
    <dbReference type="NCBI Taxonomy" id="2528008"/>
    <lineage>
        <taxon>Bacteria</taxon>
        <taxon>Pseudomonadati</taxon>
        <taxon>Planctomycetota</taxon>
        <taxon>Planctomycetia</taxon>
        <taxon>Planctomycetia incertae sedis</taxon>
        <taxon>Rohdeia</taxon>
    </lineage>
</organism>
<evidence type="ECO:0000256" key="4">
    <source>
        <dbReference type="SAM" id="SignalP"/>
    </source>
</evidence>
<feature type="chain" id="PRO_5022106912" evidence="4">
    <location>
        <begin position="25"/>
        <end position="901"/>
    </location>
</feature>
<dbReference type="InterPro" id="IPR019734">
    <property type="entry name" value="TPR_rpt"/>
</dbReference>
<dbReference type="InterPro" id="IPR001775">
    <property type="entry name" value="GspD/PilQ"/>
</dbReference>
<reference evidence="6 7" key="1">
    <citation type="submission" date="2019-02" db="EMBL/GenBank/DDBJ databases">
        <title>Deep-cultivation of Planctomycetes and their phenomic and genomic characterization uncovers novel biology.</title>
        <authorList>
            <person name="Wiegand S."/>
            <person name="Jogler M."/>
            <person name="Boedeker C."/>
            <person name="Pinto D."/>
            <person name="Vollmers J."/>
            <person name="Rivas-Marin E."/>
            <person name="Kohn T."/>
            <person name="Peeters S.H."/>
            <person name="Heuer A."/>
            <person name="Rast P."/>
            <person name="Oberbeckmann S."/>
            <person name="Bunk B."/>
            <person name="Jeske O."/>
            <person name="Meyerdierks A."/>
            <person name="Storesund J.E."/>
            <person name="Kallscheuer N."/>
            <person name="Luecker S."/>
            <person name="Lage O.M."/>
            <person name="Pohl T."/>
            <person name="Merkel B.J."/>
            <person name="Hornburger P."/>
            <person name="Mueller R.-W."/>
            <person name="Bruemmer F."/>
            <person name="Labrenz M."/>
            <person name="Spormann A.M."/>
            <person name="Op den Camp H."/>
            <person name="Overmann J."/>
            <person name="Amann R."/>
            <person name="Jetten M.S.M."/>
            <person name="Mascher T."/>
            <person name="Medema M.H."/>
            <person name="Devos D.P."/>
            <person name="Kaster A.-K."/>
            <person name="Ovreas L."/>
            <person name="Rohde M."/>
            <person name="Galperin M.Y."/>
            <person name="Jogler C."/>
        </authorList>
    </citation>
    <scope>NUCLEOTIDE SEQUENCE [LARGE SCALE GENOMIC DNA]</scope>
    <source>
        <strain evidence="6 7">Pla163</strain>
    </source>
</reference>
<dbReference type="InterPro" id="IPR011990">
    <property type="entry name" value="TPR-like_helical_dom_sf"/>
</dbReference>
<dbReference type="AlphaFoldDB" id="A0A518D2E6"/>
<name>A0A518D2E6_9BACT</name>
<evidence type="ECO:0000256" key="1">
    <source>
        <dbReference type="PROSITE-ProRule" id="PRU00339"/>
    </source>
</evidence>
<dbReference type="PANTHER" id="PTHR30604">
    <property type="entry name" value="PROTEIN TRANSPORT PROTEIN HOFQ"/>
    <property type="match status" value="1"/>
</dbReference>
<feature type="coiled-coil region" evidence="3">
    <location>
        <begin position="255"/>
        <end position="282"/>
    </location>
</feature>
<dbReference type="InterPro" id="IPR051808">
    <property type="entry name" value="Type_IV_pilus_biogenesis"/>
</dbReference>
<proteinExistence type="inferred from homology"/>
<dbReference type="GO" id="GO:0009306">
    <property type="term" value="P:protein secretion"/>
    <property type="evidence" value="ECO:0007669"/>
    <property type="project" value="InterPro"/>
</dbReference>
<evidence type="ECO:0000259" key="5">
    <source>
        <dbReference type="Pfam" id="PF00263"/>
    </source>
</evidence>
<keyword evidence="3" id="KW-0175">Coiled coil</keyword>
<dbReference type="EMBL" id="CP036290">
    <property type="protein sequence ID" value="QDU85651.1"/>
    <property type="molecule type" value="Genomic_DNA"/>
</dbReference>
<comment type="similarity">
    <text evidence="2">Belongs to the bacterial secretin family.</text>
</comment>
<dbReference type="PROSITE" id="PS51257">
    <property type="entry name" value="PROKAR_LIPOPROTEIN"/>
    <property type="match status" value="1"/>
</dbReference>
<dbReference type="Proteomes" id="UP000319342">
    <property type="component" value="Chromosome"/>
</dbReference>
<keyword evidence="4" id="KW-0732">Signal</keyword>
<feature type="repeat" description="TPR" evidence="1">
    <location>
        <begin position="117"/>
        <end position="150"/>
    </location>
</feature>